<dbReference type="EMBL" id="WLXI01000007">
    <property type="protein sequence ID" value="MTD00895.1"/>
    <property type="molecule type" value="Genomic_DNA"/>
</dbReference>
<protein>
    <submittedName>
        <fullName evidence="5">DUF1295 domain-containing protein</fullName>
    </submittedName>
</protein>
<comment type="subcellular location">
    <subcellularLocation>
        <location evidence="1">Membrane</location>
        <topology evidence="1">Multi-pass membrane protein</topology>
    </subcellularLocation>
</comment>
<dbReference type="Gene3D" id="1.20.120.1630">
    <property type="match status" value="1"/>
</dbReference>
<evidence type="ECO:0000313" key="5">
    <source>
        <dbReference type="EMBL" id="MTD00895.1"/>
    </source>
</evidence>
<dbReference type="GO" id="GO:0016020">
    <property type="term" value="C:membrane"/>
    <property type="evidence" value="ECO:0007669"/>
    <property type="project" value="UniProtKB-SubCell"/>
</dbReference>
<accession>A0A6L6G635</accession>
<dbReference type="GO" id="GO:0004671">
    <property type="term" value="F:protein C-terminal S-isoprenylcysteine carboxyl O-methyltransferase activity"/>
    <property type="evidence" value="ECO:0007669"/>
    <property type="project" value="InterPro"/>
</dbReference>
<evidence type="ECO:0000313" key="6">
    <source>
        <dbReference type="Proteomes" id="UP000483839"/>
    </source>
</evidence>
<proteinExistence type="predicted"/>
<evidence type="ECO:0000256" key="4">
    <source>
        <dbReference type="ARBA" id="ARBA00023136"/>
    </source>
</evidence>
<dbReference type="PANTHER" id="PTHR43847">
    <property type="entry name" value="BLL3993 PROTEIN"/>
    <property type="match status" value="1"/>
</dbReference>
<dbReference type="RefSeq" id="WP_046389617.1">
    <property type="nucleotide sequence ID" value="NZ_BAABQA010000002.1"/>
</dbReference>
<name>A0A6L6G635_STRUB</name>
<evidence type="ECO:0000256" key="1">
    <source>
        <dbReference type="ARBA" id="ARBA00004141"/>
    </source>
</evidence>
<dbReference type="AlphaFoldDB" id="A0A6L6G635"/>
<dbReference type="InterPro" id="IPR007269">
    <property type="entry name" value="ICMT_MeTrfase"/>
</dbReference>
<keyword evidence="2" id="KW-0812">Transmembrane</keyword>
<dbReference type="Pfam" id="PF04140">
    <property type="entry name" value="ICMT"/>
    <property type="match status" value="1"/>
</dbReference>
<keyword evidence="4" id="KW-0472">Membrane</keyword>
<dbReference type="PANTHER" id="PTHR43847:SF1">
    <property type="entry name" value="BLL3993 PROTEIN"/>
    <property type="match status" value="1"/>
</dbReference>
<organism evidence="5 6">
    <name type="scientific">Streptococcus uberis</name>
    <dbReference type="NCBI Taxonomy" id="1349"/>
    <lineage>
        <taxon>Bacteria</taxon>
        <taxon>Bacillati</taxon>
        <taxon>Bacillota</taxon>
        <taxon>Bacilli</taxon>
        <taxon>Lactobacillales</taxon>
        <taxon>Streptococcaceae</taxon>
        <taxon>Streptococcus</taxon>
    </lineage>
</organism>
<evidence type="ECO:0000256" key="3">
    <source>
        <dbReference type="ARBA" id="ARBA00022989"/>
    </source>
</evidence>
<comment type="caution">
    <text evidence="5">The sequence shown here is derived from an EMBL/GenBank/DDBJ whole genome shotgun (WGS) entry which is preliminary data.</text>
</comment>
<keyword evidence="3" id="KW-1133">Transmembrane helix</keyword>
<gene>
    <name evidence="5" type="ORF">GKS16_01170</name>
</gene>
<evidence type="ECO:0000256" key="2">
    <source>
        <dbReference type="ARBA" id="ARBA00022692"/>
    </source>
</evidence>
<dbReference type="Proteomes" id="UP000483839">
    <property type="component" value="Unassembled WGS sequence"/>
</dbReference>
<dbReference type="InterPro" id="IPR052527">
    <property type="entry name" value="Metal_cation-efflux_comp"/>
</dbReference>
<reference evidence="5 6" key="1">
    <citation type="submission" date="2019-11" db="EMBL/GenBank/DDBJ databases">
        <title>Streptococcus uberis isolated from clinical mastitis cases on a southeastern Queensland dairy.</title>
        <authorList>
            <person name="Workentine M.L."/>
            <person name="Price R."/>
            <person name="Olchowy T."/>
        </authorList>
    </citation>
    <scope>NUCLEOTIDE SEQUENCE [LARGE SCALE GENOMIC DNA]</scope>
    <source>
        <strain evidence="5 6">OLC4459-A17</strain>
    </source>
</reference>
<sequence length="179" mass="20849">MVLIIMLSMFIVRLLFLKISIKNEKNILANGGREFGKINSQFLTLLHILVYFFATLEAILKKVPFDTWSLLGVSLMIFSLFVLYWVTQLLEGIWTVKLMIAKNHKFVDHWLFRYIKHPNYFLNICPELIGIALLCHAKVTAMVLFPLYAITIAIRIHEENRLIKEVIIPNGYLKKVLNT</sequence>